<evidence type="ECO:0000256" key="8">
    <source>
        <dbReference type="ARBA" id="ARBA00022982"/>
    </source>
</evidence>
<keyword evidence="4" id="KW-1003">Cell membrane</keyword>
<keyword evidence="7" id="KW-0479">Metal-binding</keyword>
<keyword evidence="6 12" id="KW-0812">Transmembrane</keyword>
<feature type="transmembrane region" description="Helical" evidence="12">
    <location>
        <begin position="270"/>
        <end position="289"/>
    </location>
</feature>
<feature type="transmembrane region" description="Helical" evidence="12">
    <location>
        <begin position="89"/>
        <end position="108"/>
    </location>
</feature>
<dbReference type="GO" id="GO:0046872">
    <property type="term" value="F:metal ion binding"/>
    <property type="evidence" value="ECO:0007669"/>
    <property type="project" value="UniProtKB-KW"/>
</dbReference>
<keyword evidence="11 12" id="KW-0472">Membrane</keyword>
<dbReference type="InterPro" id="IPR011577">
    <property type="entry name" value="Cyt_b561_bac/Ni-Hgenase"/>
</dbReference>
<keyword evidence="10" id="KW-0408">Iron</keyword>
<proteinExistence type="predicted"/>
<comment type="subcellular location">
    <subcellularLocation>
        <location evidence="2">Cell membrane</location>
        <topology evidence="2">Multi-pass membrane protein</topology>
    </subcellularLocation>
</comment>
<evidence type="ECO:0000256" key="12">
    <source>
        <dbReference type="SAM" id="Phobius"/>
    </source>
</evidence>
<evidence type="ECO:0000313" key="16">
    <source>
        <dbReference type="Proteomes" id="UP000694001"/>
    </source>
</evidence>
<dbReference type="GO" id="GO:0015944">
    <property type="term" value="P:formate oxidation"/>
    <property type="evidence" value="ECO:0007669"/>
    <property type="project" value="TreeGrafter"/>
</dbReference>
<dbReference type="RefSeq" id="WP_218286854.1">
    <property type="nucleotide sequence ID" value="NZ_CP076448.1"/>
</dbReference>
<keyword evidence="3" id="KW-0813">Transport</keyword>
<protein>
    <submittedName>
        <fullName evidence="15">Formate dehydrogenase subunit gamma</fullName>
    </submittedName>
</protein>
<evidence type="ECO:0000256" key="6">
    <source>
        <dbReference type="ARBA" id="ARBA00022692"/>
    </source>
</evidence>
<evidence type="ECO:0000259" key="14">
    <source>
        <dbReference type="Pfam" id="PF01292"/>
    </source>
</evidence>
<dbReference type="PANTHER" id="PTHR30074">
    <property type="entry name" value="FORMATE DEHYDROGENASE, NITRATE-INDUCIBLE, CYTOCHROME B556 FDN SUBUNIT"/>
    <property type="match status" value="1"/>
</dbReference>
<keyword evidence="8" id="KW-0249">Electron transport</keyword>
<evidence type="ECO:0000256" key="1">
    <source>
        <dbReference type="ARBA" id="ARBA00001971"/>
    </source>
</evidence>
<keyword evidence="5" id="KW-0349">Heme</keyword>
<dbReference type="EMBL" id="CP076448">
    <property type="protein sequence ID" value="QXM25802.1"/>
    <property type="molecule type" value="Genomic_DNA"/>
</dbReference>
<reference evidence="15" key="1">
    <citation type="submission" date="2021-06" db="EMBL/GenBank/DDBJ databases">
        <title>Elioraea tepida, sp. nov., a moderately thermophilic aerobic anoxygenic phototrophic bacterium isolated from an alkaline siliceous hot spring mat community in Yellowstone National Park, WY, USA.</title>
        <authorList>
            <person name="Saini M.K."/>
            <person name="Yoshida S."/>
            <person name="Sebastian A."/>
            <person name="Hirose S."/>
            <person name="Hara E."/>
            <person name="Tamaki H."/>
            <person name="Soulier N.T."/>
            <person name="Albert I."/>
            <person name="Hanada S."/>
            <person name="Bryant D.A."/>
            <person name="Tank M."/>
        </authorList>
    </citation>
    <scope>NUCLEOTIDE SEQUENCE</scope>
    <source>
        <strain evidence="15">MS-P2</strain>
    </source>
</reference>
<comment type="cofactor">
    <cofactor evidence="1">
        <name>heme</name>
        <dbReference type="ChEBI" id="CHEBI:30413"/>
    </cofactor>
</comment>
<evidence type="ECO:0000256" key="10">
    <source>
        <dbReference type="ARBA" id="ARBA00023004"/>
    </source>
</evidence>
<keyword evidence="9 12" id="KW-1133">Transmembrane helix</keyword>
<evidence type="ECO:0000256" key="7">
    <source>
        <dbReference type="ARBA" id="ARBA00022723"/>
    </source>
</evidence>
<feature type="transmembrane region" description="Helical" evidence="12">
    <location>
        <begin position="132"/>
        <end position="153"/>
    </location>
</feature>
<dbReference type="GO" id="GO:0008863">
    <property type="term" value="F:formate dehydrogenase (NAD+) activity"/>
    <property type="evidence" value="ECO:0007669"/>
    <property type="project" value="InterPro"/>
</dbReference>
<feature type="transmembrane region" description="Helical" evidence="12">
    <location>
        <begin position="233"/>
        <end position="258"/>
    </location>
</feature>
<evidence type="ECO:0000256" key="9">
    <source>
        <dbReference type="ARBA" id="ARBA00022989"/>
    </source>
</evidence>
<feature type="transmembrane region" description="Helical" evidence="12">
    <location>
        <begin position="180"/>
        <end position="197"/>
    </location>
</feature>
<gene>
    <name evidence="15" type="ORF">KO353_06270</name>
</gene>
<dbReference type="GO" id="GO:0009061">
    <property type="term" value="P:anaerobic respiration"/>
    <property type="evidence" value="ECO:0007669"/>
    <property type="project" value="TreeGrafter"/>
</dbReference>
<dbReference type="NCBIfam" id="TIGR01583">
    <property type="entry name" value="formate-DH-gamm"/>
    <property type="match status" value="1"/>
</dbReference>
<dbReference type="InterPro" id="IPR051817">
    <property type="entry name" value="FDH_cytochrome_b556_subunit"/>
</dbReference>
<sequence length="341" mass="36559">MRPLLKRLRGVVAALLLGLGLAAASLPASLPPAAAQAPASPSAANEQMLFNYLQGSVQGRVTIPDQKSALLIQPRGRDFQHFWRTTLKWIGGVAIGGMLAVLVLFYLIRGKVRVEAGLSGRTIERFNGLERFAHWLTASTFIILGITGLNISFGRELLLPLMGPEAFAAWSQWGKIAHNYLSFPFTLGVLLMLVIWIKDNIPNGDDVKWFAAGGGLIGHGHPPARKFNGGQKVIFWLVVLGGGAIAVTGFIMMFPFQFVTTMEGMQLATQLHGVIALLMIAIILAHIYIGSVGMEGAFAAMGSGKVDLNWAKEHHSLWVEEVMSGGRGASVPRGASKAGAD</sequence>
<dbReference type="Proteomes" id="UP000694001">
    <property type="component" value="Chromosome"/>
</dbReference>
<evidence type="ECO:0000256" key="2">
    <source>
        <dbReference type="ARBA" id="ARBA00004651"/>
    </source>
</evidence>
<dbReference type="KEGG" id="elio:KO353_06270"/>
<dbReference type="GO" id="GO:0036397">
    <property type="term" value="F:formate dehydrogenase (quinone) activity"/>
    <property type="evidence" value="ECO:0007669"/>
    <property type="project" value="TreeGrafter"/>
</dbReference>
<dbReference type="GO" id="GO:0005886">
    <property type="term" value="C:plasma membrane"/>
    <property type="evidence" value="ECO:0007669"/>
    <property type="project" value="UniProtKB-SubCell"/>
</dbReference>
<name>A0A975U3Q3_9PROT</name>
<dbReference type="GO" id="GO:0009055">
    <property type="term" value="F:electron transfer activity"/>
    <property type="evidence" value="ECO:0007669"/>
    <property type="project" value="InterPro"/>
</dbReference>
<dbReference type="PANTHER" id="PTHR30074:SF6">
    <property type="entry name" value="FORMATE DEHYDROGENASE GAMMA SUBUNIT"/>
    <property type="match status" value="1"/>
</dbReference>
<dbReference type="GO" id="GO:0009326">
    <property type="term" value="C:formate dehydrogenase complex"/>
    <property type="evidence" value="ECO:0007669"/>
    <property type="project" value="InterPro"/>
</dbReference>
<organism evidence="15 16">
    <name type="scientific">Elioraea tepida</name>
    <dbReference type="NCBI Taxonomy" id="2843330"/>
    <lineage>
        <taxon>Bacteria</taxon>
        <taxon>Pseudomonadati</taxon>
        <taxon>Pseudomonadota</taxon>
        <taxon>Alphaproteobacteria</taxon>
        <taxon>Acetobacterales</taxon>
        <taxon>Elioraeaceae</taxon>
        <taxon>Elioraea</taxon>
    </lineage>
</organism>
<dbReference type="AlphaFoldDB" id="A0A975U3Q3"/>
<evidence type="ECO:0000256" key="11">
    <source>
        <dbReference type="ARBA" id="ARBA00023136"/>
    </source>
</evidence>
<evidence type="ECO:0000313" key="15">
    <source>
        <dbReference type="EMBL" id="QXM25802.1"/>
    </source>
</evidence>
<keyword evidence="16" id="KW-1185">Reference proteome</keyword>
<evidence type="ECO:0000256" key="13">
    <source>
        <dbReference type="SAM" id="SignalP"/>
    </source>
</evidence>
<evidence type="ECO:0000256" key="5">
    <source>
        <dbReference type="ARBA" id="ARBA00022617"/>
    </source>
</evidence>
<feature type="signal peptide" evidence="13">
    <location>
        <begin position="1"/>
        <end position="28"/>
    </location>
</feature>
<dbReference type="InterPro" id="IPR006471">
    <property type="entry name" value="Formate_DH_gsu"/>
</dbReference>
<feature type="chain" id="PRO_5037677948" evidence="13">
    <location>
        <begin position="29"/>
        <end position="341"/>
    </location>
</feature>
<evidence type="ECO:0000256" key="3">
    <source>
        <dbReference type="ARBA" id="ARBA00022448"/>
    </source>
</evidence>
<keyword evidence="13" id="KW-0732">Signal</keyword>
<evidence type="ECO:0000256" key="4">
    <source>
        <dbReference type="ARBA" id="ARBA00022475"/>
    </source>
</evidence>
<feature type="domain" description="Cytochrome b561 bacterial/Ni-hydrogenase" evidence="14">
    <location>
        <begin position="125"/>
        <end position="302"/>
    </location>
</feature>
<accession>A0A975U3Q3</accession>
<dbReference type="Pfam" id="PF01292">
    <property type="entry name" value="Ni_hydr_CYTB"/>
    <property type="match status" value="1"/>
</dbReference>